<dbReference type="EMBL" id="JANIDX010000011">
    <property type="protein sequence ID" value="MCX5620501.1"/>
    <property type="molecule type" value="Genomic_DNA"/>
</dbReference>
<evidence type="ECO:0000313" key="1">
    <source>
        <dbReference type="EMBL" id="MCX5620501.1"/>
    </source>
</evidence>
<dbReference type="RefSeq" id="WP_266137990.1">
    <property type="nucleotide sequence ID" value="NZ_JANIDX010000011.1"/>
</dbReference>
<protein>
    <submittedName>
        <fullName evidence="1">Phage tail protein I</fullName>
    </submittedName>
</protein>
<keyword evidence="2" id="KW-1185">Reference proteome</keyword>
<dbReference type="NCBIfam" id="TIGR01634">
    <property type="entry name" value="tail_P2_I"/>
    <property type="match status" value="1"/>
</dbReference>
<accession>A0ABT3WUD4</accession>
<dbReference type="Pfam" id="PF09684">
    <property type="entry name" value="Tail_P2_I"/>
    <property type="match status" value="1"/>
</dbReference>
<gene>
    <name evidence="1" type="ORF">NQF89_08760</name>
</gene>
<organism evidence="1 2">
    <name type="scientific">Bombella pollinis</name>
    <dbReference type="NCBI Taxonomy" id="2967337"/>
    <lineage>
        <taxon>Bacteria</taxon>
        <taxon>Pseudomonadati</taxon>
        <taxon>Pseudomonadota</taxon>
        <taxon>Alphaproteobacteria</taxon>
        <taxon>Acetobacterales</taxon>
        <taxon>Acetobacteraceae</taxon>
        <taxon>Bombella</taxon>
    </lineage>
</organism>
<name>A0ABT3WUD4_9PROT</name>
<sequence length="200" mass="21904">MSERTLLPCNASALERALDITPAVALDSIPHYVRETANADTIPAILLPWLAWAQRVEVWDSTWSDEQKRAVIKSSFAVHRKKGTIGAVKSALAALGVSLTVVEWFNDTPQREPYTFRLVADPGDNALRPAFWNSLLAIVERTKNARSHMGVTDIQKRSSCEVFSSAVVLFSVGINIPEAPEVDEATYHAGGMAYGIGVRI</sequence>
<proteinExistence type="predicted"/>
<reference evidence="1 2" key="1">
    <citation type="submission" date="2022-07" db="EMBL/GenBank/DDBJ databases">
        <title>Bombella genomes.</title>
        <authorList>
            <person name="Harer L."/>
            <person name="Styblova S."/>
            <person name="Ehrmann M."/>
        </authorList>
    </citation>
    <scope>NUCLEOTIDE SEQUENCE [LARGE SCALE GENOMIC DNA]</scope>
    <source>
        <strain evidence="1 2">TMW 2.2556</strain>
    </source>
</reference>
<comment type="caution">
    <text evidence="1">The sequence shown here is derived from an EMBL/GenBank/DDBJ whole genome shotgun (WGS) entry which is preliminary data.</text>
</comment>
<dbReference type="InterPro" id="IPR006521">
    <property type="entry name" value="Tail_protein_I"/>
</dbReference>
<dbReference type="Proteomes" id="UP001165575">
    <property type="component" value="Unassembled WGS sequence"/>
</dbReference>
<evidence type="ECO:0000313" key="2">
    <source>
        <dbReference type="Proteomes" id="UP001165575"/>
    </source>
</evidence>